<keyword evidence="2" id="KW-1185">Reference proteome</keyword>
<accession>H1FWW6</accession>
<gene>
    <name evidence="1" type="ORF">SMGD1_2019</name>
</gene>
<dbReference type="EMBL" id="AFRZ01000001">
    <property type="protein sequence ID" value="EHP30542.1"/>
    <property type="molecule type" value="Genomic_DNA"/>
</dbReference>
<accession>B6BJ27</accession>
<evidence type="ECO:0000313" key="2">
    <source>
        <dbReference type="Proteomes" id="UP000006431"/>
    </source>
</evidence>
<evidence type="ECO:0000313" key="1">
    <source>
        <dbReference type="EMBL" id="EHP30542.1"/>
    </source>
</evidence>
<dbReference type="RefSeq" id="WP_008336201.1">
    <property type="nucleotide sequence ID" value="NZ_AFRZ01000001.1"/>
</dbReference>
<dbReference type="Proteomes" id="UP000006431">
    <property type="component" value="Unassembled WGS sequence"/>
</dbReference>
<dbReference type="HOGENOM" id="CLU_2588404_0_0_7"/>
<organism evidence="1 2">
    <name type="scientific">Sulfurimonas gotlandica (strain DSM 19862 / JCM 16533 / GD1)</name>
    <dbReference type="NCBI Taxonomy" id="929558"/>
    <lineage>
        <taxon>Bacteria</taxon>
        <taxon>Pseudomonadati</taxon>
        <taxon>Campylobacterota</taxon>
        <taxon>Epsilonproteobacteria</taxon>
        <taxon>Campylobacterales</taxon>
        <taxon>Sulfurimonadaceae</taxon>
        <taxon>Sulfurimonas</taxon>
    </lineage>
</organism>
<reference evidence="1 2" key="1">
    <citation type="journal article" date="2012" name="Proc. Natl. Acad. Sci. U.S.A.">
        <title>Genome and physiology of a model Epsilonproteobacterium responsible for sulfide detoxification in marine oxygen depletion zones.</title>
        <authorList>
            <person name="Grote J."/>
            <person name="Schott T."/>
            <person name="Bruckner C.G."/>
            <person name="Glockner F.O."/>
            <person name="Jost G."/>
            <person name="Teeling H."/>
            <person name="Labrenz M."/>
            <person name="Jurgens K."/>
        </authorList>
    </citation>
    <scope>NUCLEOTIDE SEQUENCE [LARGE SCALE GENOMIC DNA]</scope>
    <source>
        <strain evidence="1 2">GD1</strain>
    </source>
</reference>
<dbReference type="STRING" id="929558.SMGD1_2019"/>
<name>B6BJ27_SULGG</name>
<sequence>MFIYPFIKWYQCEQKLGNNIAIDDLEKLALKLIDLYKEKLGEKYQEEIVKVHDGYMTLRDSEDAFDREKYEIFVKVFLSE</sequence>
<protein>
    <submittedName>
        <fullName evidence="1">Uncharacterized protein</fullName>
    </submittedName>
</protein>
<comment type="caution">
    <text evidence="1">The sequence shown here is derived from an EMBL/GenBank/DDBJ whole genome shotgun (WGS) entry which is preliminary data.</text>
</comment>
<dbReference type="AlphaFoldDB" id="B6BJ27"/>
<proteinExistence type="predicted"/>
<dbReference type="PATRIC" id="fig|929558.5.peg.2010"/>